<feature type="region of interest" description="Disordered" evidence="2">
    <location>
        <begin position="1"/>
        <end position="41"/>
    </location>
</feature>
<proteinExistence type="predicted"/>
<accession>A0A8J2VX70</accession>
<feature type="compositionally biased region" description="Basic residues" evidence="2">
    <location>
        <begin position="99"/>
        <end position="109"/>
    </location>
</feature>
<dbReference type="AlphaFoldDB" id="A0A8J2VX70"/>
<keyword evidence="4" id="KW-1185">Reference proteome</keyword>
<feature type="compositionally biased region" description="Polar residues" evidence="2">
    <location>
        <begin position="80"/>
        <end position="90"/>
    </location>
</feature>
<dbReference type="EMBL" id="CAKASE010000067">
    <property type="protein sequence ID" value="CAG9571495.1"/>
    <property type="molecule type" value="Genomic_DNA"/>
</dbReference>
<evidence type="ECO:0000313" key="4">
    <source>
        <dbReference type="Proteomes" id="UP000789524"/>
    </source>
</evidence>
<evidence type="ECO:0000313" key="3">
    <source>
        <dbReference type="EMBL" id="CAG9571495.1"/>
    </source>
</evidence>
<dbReference type="Proteomes" id="UP000789524">
    <property type="component" value="Unassembled WGS sequence"/>
</dbReference>
<keyword evidence="1" id="KW-0175">Coiled coil</keyword>
<dbReference type="OrthoDB" id="7491786at2759"/>
<evidence type="ECO:0000256" key="2">
    <source>
        <dbReference type="SAM" id="MobiDB-lite"/>
    </source>
</evidence>
<protein>
    <submittedName>
        <fullName evidence="3">(African queen) hypothetical protein</fullName>
    </submittedName>
</protein>
<feature type="coiled-coil region" evidence="1">
    <location>
        <begin position="210"/>
        <end position="237"/>
    </location>
</feature>
<comment type="caution">
    <text evidence="3">The sequence shown here is derived from an EMBL/GenBank/DDBJ whole genome shotgun (WGS) entry which is preliminary data.</text>
</comment>
<sequence length="261" mass="28516">MCGDSRPIVSGGATFCANETTNGKRKTDQMIAKNDKPGENKEKEILEPSRSTVASTLKQANVLLTRAEVDAWMNERTASDSDLSPSTARSSVEDTTLRTAKRRKRRRLPKTCDSSEREEALPKKMVLRARGPRPSTGHHSGEALTDANHPAPQSSTNMEMRSKTAADLTREVTEAVANITKVASKSKGSFVRVLKDAAATITEAAAQLSARTSTEETRRLQAANAQLQEEVAELRERASDVIPRRHGVAAPEYRVGFDEQT</sequence>
<feature type="compositionally biased region" description="Basic and acidic residues" evidence="2">
    <location>
        <begin position="25"/>
        <end position="41"/>
    </location>
</feature>
<evidence type="ECO:0000256" key="1">
    <source>
        <dbReference type="SAM" id="Coils"/>
    </source>
</evidence>
<feature type="region of interest" description="Disordered" evidence="2">
    <location>
        <begin position="75"/>
        <end position="167"/>
    </location>
</feature>
<reference evidence="3" key="1">
    <citation type="submission" date="2021-09" db="EMBL/GenBank/DDBJ databases">
        <authorList>
            <person name="Martin H S."/>
        </authorList>
    </citation>
    <scope>NUCLEOTIDE SEQUENCE</scope>
</reference>
<gene>
    <name evidence="3" type="ORF">DCHRY22_LOCUS9693</name>
</gene>
<organism evidence="3 4">
    <name type="scientific">Danaus chrysippus</name>
    <name type="common">African queen</name>
    <dbReference type="NCBI Taxonomy" id="151541"/>
    <lineage>
        <taxon>Eukaryota</taxon>
        <taxon>Metazoa</taxon>
        <taxon>Ecdysozoa</taxon>
        <taxon>Arthropoda</taxon>
        <taxon>Hexapoda</taxon>
        <taxon>Insecta</taxon>
        <taxon>Pterygota</taxon>
        <taxon>Neoptera</taxon>
        <taxon>Endopterygota</taxon>
        <taxon>Lepidoptera</taxon>
        <taxon>Glossata</taxon>
        <taxon>Ditrysia</taxon>
        <taxon>Papilionoidea</taxon>
        <taxon>Nymphalidae</taxon>
        <taxon>Danainae</taxon>
        <taxon>Danaini</taxon>
        <taxon>Danaina</taxon>
        <taxon>Danaus</taxon>
        <taxon>Anosia</taxon>
    </lineage>
</organism>
<name>A0A8J2VX70_9NEOP</name>
<feature type="compositionally biased region" description="Basic and acidic residues" evidence="2">
    <location>
        <begin position="113"/>
        <end position="122"/>
    </location>
</feature>